<name>A0A2I0JSF9_PUNGR</name>
<evidence type="ECO:0000256" key="1">
    <source>
        <dbReference type="SAM" id="MobiDB-lite"/>
    </source>
</evidence>
<evidence type="ECO:0000313" key="2">
    <source>
        <dbReference type="EMBL" id="PKI58406.1"/>
    </source>
</evidence>
<feature type="compositionally biased region" description="Low complexity" evidence="1">
    <location>
        <begin position="138"/>
        <end position="152"/>
    </location>
</feature>
<dbReference type="Proteomes" id="UP000233551">
    <property type="component" value="Unassembled WGS sequence"/>
</dbReference>
<feature type="region of interest" description="Disordered" evidence="1">
    <location>
        <begin position="124"/>
        <end position="179"/>
    </location>
</feature>
<accession>A0A2I0JSF9</accession>
<sequence>MTGSVPTSLVGVTHYGDHGANFNQGDPSLRRGTSVPSPFPVKVYGGRLERSSRKDVSPCITLCQHPILVHRLQRRTFDPKLGALFTTGKPEANMRAYRHPGTTRVGEQASDDLSELDLVSRGTFQWSQTPPGEPSGQLLSKKLSTSSPSPVLAQPIPRPKPAKITGKPPGIPVTTRPDLNQKYQTPYPTYFLPLKSISGLSFSIRSLLHHVLPARRIGSLGRHRVHTESSTRAISFHDFAESCHHVQRIRLLGVQQARFCIVPWPELACRLRSSRVAAAVPYRVTQPVAPSRVSRLSRLLPRLFSSHTEARNNVKDPPRLKPGQGIFGRSPLRGGRIIRDLFGVSVGPSVFPR</sequence>
<feature type="region of interest" description="Disordered" evidence="1">
    <location>
        <begin position="16"/>
        <end position="36"/>
    </location>
</feature>
<organism evidence="2 3">
    <name type="scientific">Punica granatum</name>
    <name type="common">Pomegranate</name>
    <dbReference type="NCBI Taxonomy" id="22663"/>
    <lineage>
        <taxon>Eukaryota</taxon>
        <taxon>Viridiplantae</taxon>
        <taxon>Streptophyta</taxon>
        <taxon>Embryophyta</taxon>
        <taxon>Tracheophyta</taxon>
        <taxon>Spermatophyta</taxon>
        <taxon>Magnoliopsida</taxon>
        <taxon>eudicotyledons</taxon>
        <taxon>Gunneridae</taxon>
        <taxon>Pentapetalae</taxon>
        <taxon>rosids</taxon>
        <taxon>malvids</taxon>
        <taxon>Myrtales</taxon>
        <taxon>Lythraceae</taxon>
        <taxon>Punica</taxon>
    </lineage>
</organism>
<dbReference type="AlphaFoldDB" id="A0A2I0JSF9"/>
<keyword evidence="3" id="KW-1185">Reference proteome</keyword>
<comment type="caution">
    <text evidence="2">The sequence shown here is derived from an EMBL/GenBank/DDBJ whole genome shotgun (WGS) entry which is preliminary data.</text>
</comment>
<proteinExistence type="predicted"/>
<protein>
    <submittedName>
        <fullName evidence="2">Uncharacterized protein</fullName>
    </submittedName>
</protein>
<dbReference type="EMBL" id="PGOL01001393">
    <property type="protein sequence ID" value="PKI58406.1"/>
    <property type="molecule type" value="Genomic_DNA"/>
</dbReference>
<reference evidence="2 3" key="1">
    <citation type="submission" date="2017-11" db="EMBL/GenBank/DDBJ databases">
        <title>De-novo sequencing of pomegranate (Punica granatum L.) genome.</title>
        <authorList>
            <person name="Akparov Z."/>
            <person name="Amiraslanov A."/>
            <person name="Hajiyeva S."/>
            <person name="Abbasov M."/>
            <person name="Kaur K."/>
            <person name="Hamwieh A."/>
            <person name="Solovyev V."/>
            <person name="Salamov A."/>
            <person name="Braich B."/>
            <person name="Kosarev P."/>
            <person name="Mahmoud A."/>
            <person name="Hajiyev E."/>
            <person name="Babayeva S."/>
            <person name="Izzatullayeva V."/>
            <person name="Mammadov A."/>
            <person name="Mammadov A."/>
            <person name="Sharifova S."/>
            <person name="Ojaghi J."/>
            <person name="Eynullazada K."/>
            <person name="Bayramov B."/>
            <person name="Abdulazimova A."/>
            <person name="Shahmuradov I."/>
        </authorList>
    </citation>
    <scope>NUCLEOTIDE SEQUENCE [LARGE SCALE GENOMIC DNA]</scope>
    <source>
        <strain evidence="3">cv. AG2017</strain>
        <tissue evidence="2">Leaf</tissue>
    </source>
</reference>
<gene>
    <name evidence="2" type="ORF">CRG98_021164</name>
</gene>
<evidence type="ECO:0000313" key="3">
    <source>
        <dbReference type="Proteomes" id="UP000233551"/>
    </source>
</evidence>